<dbReference type="RefSeq" id="WP_157736669.1">
    <property type="nucleotide sequence ID" value="NZ_CP022521.1"/>
</dbReference>
<dbReference type="AlphaFoldDB" id="A0A221VZA2"/>
<organism evidence="2 3">
    <name type="scientific">Actinoalloteichus hoggarensis</name>
    <dbReference type="NCBI Taxonomy" id="1470176"/>
    <lineage>
        <taxon>Bacteria</taxon>
        <taxon>Bacillati</taxon>
        <taxon>Actinomycetota</taxon>
        <taxon>Actinomycetes</taxon>
        <taxon>Pseudonocardiales</taxon>
        <taxon>Pseudonocardiaceae</taxon>
        <taxon>Actinoalloteichus</taxon>
    </lineage>
</organism>
<feature type="region of interest" description="Disordered" evidence="1">
    <location>
        <begin position="69"/>
        <end position="94"/>
    </location>
</feature>
<reference evidence="2 3" key="1">
    <citation type="submission" date="2017-07" db="EMBL/GenBank/DDBJ databases">
        <title>Complete genome sequence of Actinoalloteichus hoggarensis DSM 45943, type strain of Actinoalloteichus hoggarensis.</title>
        <authorList>
            <person name="Ruckert C."/>
            <person name="Nouioui I."/>
            <person name="Willmese J."/>
            <person name="van Wezel G."/>
            <person name="Klenk H.-P."/>
            <person name="Kalinowski J."/>
            <person name="Zotchev S.B."/>
        </authorList>
    </citation>
    <scope>NUCLEOTIDE SEQUENCE [LARGE SCALE GENOMIC DNA]</scope>
    <source>
        <strain evidence="2 3">DSM 45943</strain>
    </source>
</reference>
<accession>A0A221VZA2</accession>
<dbReference type="KEGG" id="ahg:AHOG_05970"/>
<sequence>MATASLLGGSGARGERPAGRTCRVPAVESASAVSTLPAMRVGVVAPRVEASLPPRRLRHRFDFAPSINRIAGQSRRSPGCETDQSATVRPSPYE</sequence>
<protein>
    <submittedName>
        <fullName evidence="2">Uncharacterized protein</fullName>
    </submittedName>
</protein>
<name>A0A221VZA2_9PSEU</name>
<evidence type="ECO:0000313" key="3">
    <source>
        <dbReference type="Proteomes" id="UP000204221"/>
    </source>
</evidence>
<proteinExistence type="predicted"/>
<gene>
    <name evidence="2" type="ORF">AHOG_05970</name>
</gene>
<evidence type="ECO:0000256" key="1">
    <source>
        <dbReference type="SAM" id="MobiDB-lite"/>
    </source>
</evidence>
<dbReference type="Proteomes" id="UP000204221">
    <property type="component" value="Chromosome"/>
</dbReference>
<dbReference type="EMBL" id="CP022521">
    <property type="protein sequence ID" value="ASO18846.1"/>
    <property type="molecule type" value="Genomic_DNA"/>
</dbReference>
<feature type="region of interest" description="Disordered" evidence="1">
    <location>
        <begin position="1"/>
        <end position="22"/>
    </location>
</feature>
<keyword evidence="3" id="KW-1185">Reference proteome</keyword>
<evidence type="ECO:0000313" key="2">
    <source>
        <dbReference type="EMBL" id="ASO18846.1"/>
    </source>
</evidence>